<name>A0ABR4LFG1_9EURO</name>
<accession>A0ABR4LFG1</accession>
<evidence type="ECO:0000313" key="2">
    <source>
        <dbReference type="EMBL" id="KAL2863266.1"/>
    </source>
</evidence>
<evidence type="ECO:0000256" key="1">
    <source>
        <dbReference type="SAM" id="MobiDB-lite"/>
    </source>
</evidence>
<gene>
    <name evidence="2" type="ORF">BJX67DRAFT_265336</name>
</gene>
<dbReference type="GeneID" id="98141496"/>
<protein>
    <submittedName>
        <fullName evidence="2">Uncharacterized protein</fullName>
    </submittedName>
</protein>
<proteinExistence type="predicted"/>
<reference evidence="2 3" key="1">
    <citation type="submission" date="2024-07" db="EMBL/GenBank/DDBJ databases">
        <title>Section-level genome sequencing and comparative genomics of Aspergillus sections Usti and Cavernicolus.</title>
        <authorList>
            <consortium name="Lawrence Berkeley National Laboratory"/>
            <person name="Nybo J.L."/>
            <person name="Vesth T.C."/>
            <person name="Theobald S."/>
            <person name="Frisvad J.C."/>
            <person name="Larsen T.O."/>
            <person name="Kjaerboelling I."/>
            <person name="Rothschild-Mancinelli K."/>
            <person name="Lyhne E.K."/>
            <person name="Kogle M.E."/>
            <person name="Barry K."/>
            <person name="Clum A."/>
            <person name="Na H."/>
            <person name="Ledsgaard L."/>
            <person name="Lin J."/>
            <person name="Lipzen A."/>
            <person name="Kuo A."/>
            <person name="Riley R."/>
            <person name="Mondo S."/>
            <person name="Labutti K."/>
            <person name="Haridas S."/>
            <person name="Pangalinan J."/>
            <person name="Salamov A.A."/>
            <person name="Simmons B.A."/>
            <person name="Magnuson J.K."/>
            <person name="Chen J."/>
            <person name="Drula E."/>
            <person name="Henrissat B."/>
            <person name="Wiebenga A."/>
            <person name="Lubbers R.J."/>
            <person name="Gomes A.C."/>
            <person name="Macurrencykelacurrency M.R."/>
            <person name="Stajich J."/>
            <person name="Grigoriev I.V."/>
            <person name="Mortensen U.H."/>
            <person name="De Vries R.P."/>
            <person name="Baker S.E."/>
            <person name="Andersen M.R."/>
        </authorList>
    </citation>
    <scope>NUCLEOTIDE SEQUENCE [LARGE SCALE GENOMIC DNA]</scope>
    <source>
        <strain evidence="2 3">CBS 449.75</strain>
    </source>
</reference>
<dbReference type="EMBL" id="JBFXLQ010000054">
    <property type="protein sequence ID" value="KAL2863266.1"/>
    <property type="molecule type" value="Genomic_DNA"/>
</dbReference>
<feature type="compositionally biased region" description="Basic and acidic residues" evidence="1">
    <location>
        <begin position="45"/>
        <end position="57"/>
    </location>
</feature>
<dbReference type="RefSeq" id="XP_070882245.1">
    <property type="nucleotide sequence ID" value="XM_071026424.1"/>
</dbReference>
<keyword evidence="3" id="KW-1185">Reference proteome</keyword>
<feature type="region of interest" description="Disordered" evidence="1">
    <location>
        <begin position="45"/>
        <end position="82"/>
    </location>
</feature>
<sequence>MVSNSDVARVTRLWRRQGGLSTAMPALVLDVIPLKPGMGCGRRAGRDCGARRAKTTDGRSWPHSVQCTGRWSPTPTAQQDRDRDRVFSVEEKVSDVVDAGQRVWTADRGGSVADAGLWDWAWEYLQCTCSVVCPQSLQADCSAGRSSIGDCRSPAAARRIFPSLACKPPPSQPRLHKPTMICQESGPKEADERMLCATICLGQPIAAGAACDGRDAAARR</sequence>
<comment type="caution">
    <text evidence="2">The sequence shown here is derived from an EMBL/GenBank/DDBJ whole genome shotgun (WGS) entry which is preliminary data.</text>
</comment>
<organism evidence="2 3">
    <name type="scientific">Aspergillus lucknowensis</name>
    <dbReference type="NCBI Taxonomy" id="176173"/>
    <lineage>
        <taxon>Eukaryota</taxon>
        <taxon>Fungi</taxon>
        <taxon>Dikarya</taxon>
        <taxon>Ascomycota</taxon>
        <taxon>Pezizomycotina</taxon>
        <taxon>Eurotiomycetes</taxon>
        <taxon>Eurotiomycetidae</taxon>
        <taxon>Eurotiales</taxon>
        <taxon>Aspergillaceae</taxon>
        <taxon>Aspergillus</taxon>
        <taxon>Aspergillus subgen. Nidulantes</taxon>
    </lineage>
</organism>
<dbReference type="Proteomes" id="UP001610432">
    <property type="component" value="Unassembled WGS sequence"/>
</dbReference>
<evidence type="ECO:0000313" key="3">
    <source>
        <dbReference type="Proteomes" id="UP001610432"/>
    </source>
</evidence>
<feature type="compositionally biased region" description="Polar residues" evidence="1">
    <location>
        <begin position="63"/>
        <end position="78"/>
    </location>
</feature>